<feature type="region of interest" description="Disordered" evidence="2">
    <location>
        <begin position="1"/>
        <end position="35"/>
    </location>
</feature>
<organism evidence="5 6">
    <name type="scientific">Pyronema omphalodes (strain CBS 100304)</name>
    <name type="common">Pyronema confluens</name>
    <dbReference type="NCBI Taxonomy" id="1076935"/>
    <lineage>
        <taxon>Eukaryota</taxon>
        <taxon>Fungi</taxon>
        <taxon>Dikarya</taxon>
        <taxon>Ascomycota</taxon>
        <taxon>Pezizomycotina</taxon>
        <taxon>Pezizomycetes</taxon>
        <taxon>Pezizales</taxon>
        <taxon>Pyronemataceae</taxon>
        <taxon>Pyronema</taxon>
    </lineage>
</organism>
<dbReference type="Proteomes" id="UP000018144">
    <property type="component" value="Unassembled WGS sequence"/>
</dbReference>
<evidence type="ECO:0000313" key="6">
    <source>
        <dbReference type="Proteomes" id="UP000018144"/>
    </source>
</evidence>
<dbReference type="OMA" id="IDDYEVM"/>
<reference evidence="5 6" key="1">
    <citation type="journal article" date="2013" name="PLoS Genet.">
        <title>The genome and development-dependent transcriptomes of Pyronema confluens: a window into fungal evolution.</title>
        <authorList>
            <person name="Traeger S."/>
            <person name="Altegoer F."/>
            <person name="Freitag M."/>
            <person name="Gabaldon T."/>
            <person name="Kempken F."/>
            <person name="Kumar A."/>
            <person name="Marcet-Houben M."/>
            <person name="Poggeler S."/>
            <person name="Stajich J.E."/>
            <person name="Nowrousian M."/>
        </authorList>
    </citation>
    <scope>NUCLEOTIDE SEQUENCE [LARGE SCALE GENOMIC DNA]</scope>
    <source>
        <strain evidence="6">CBS 100304</strain>
        <tissue evidence="5">Vegetative mycelium</tissue>
    </source>
</reference>
<feature type="region of interest" description="Disordered" evidence="2">
    <location>
        <begin position="93"/>
        <end position="120"/>
    </location>
</feature>
<proteinExistence type="predicted"/>
<feature type="domain" description="Up-regulated during septation protein 1" evidence="3">
    <location>
        <begin position="39"/>
        <end position="159"/>
    </location>
</feature>
<protein>
    <submittedName>
        <fullName evidence="5">Uncharacterized protein</fullName>
    </submittedName>
</protein>
<name>U4LDZ8_PYROM</name>
<evidence type="ECO:0000259" key="3">
    <source>
        <dbReference type="Pfam" id="PF15456"/>
    </source>
</evidence>
<dbReference type="STRING" id="1076935.U4LDZ8"/>
<dbReference type="OrthoDB" id="5569911at2759"/>
<dbReference type="InterPro" id="IPR056703">
    <property type="entry name" value="DUF7801"/>
</dbReference>
<accession>U4LDZ8</accession>
<dbReference type="eggNOG" id="ENOG502QWKV">
    <property type="taxonomic scope" value="Eukaryota"/>
</dbReference>
<feature type="coiled-coil region" evidence="1">
    <location>
        <begin position="464"/>
        <end position="579"/>
    </location>
</feature>
<evidence type="ECO:0000313" key="5">
    <source>
        <dbReference type="EMBL" id="CCX30309.1"/>
    </source>
</evidence>
<dbReference type="SUPFAM" id="SSF58100">
    <property type="entry name" value="Bacterial hemolysins"/>
    <property type="match status" value="1"/>
</dbReference>
<feature type="coiled-coil region" evidence="1">
    <location>
        <begin position="339"/>
        <end position="437"/>
    </location>
</feature>
<evidence type="ECO:0000256" key="1">
    <source>
        <dbReference type="SAM" id="Coils"/>
    </source>
</evidence>
<evidence type="ECO:0000259" key="4">
    <source>
        <dbReference type="Pfam" id="PF25078"/>
    </source>
</evidence>
<feature type="coiled-coil region" evidence="1">
    <location>
        <begin position="622"/>
        <end position="711"/>
    </location>
</feature>
<dbReference type="EMBL" id="HF935433">
    <property type="protein sequence ID" value="CCX30309.1"/>
    <property type="molecule type" value="Genomic_DNA"/>
</dbReference>
<evidence type="ECO:0000256" key="2">
    <source>
        <dbReference type="SAM" id="MobiDB-lite"/>
    </source>
</evidence>
<feature type="domain" description="DUF7801" evidence="4">
    <location>
        <begin position="546"/>
        <end position="605"/>
    </location>
</feature>
<dbReference type="AlphaFoldDB" id="U4LDZ8"/>
<sequence length="799" mass="88591">MNTYGVHPRTTMGSITPASPPPSKPGSKRTSENDSMSLHLLVEQAIYDSADYEVLSFEEVESLKKEQATLTIKIDTMKQKLSMESKVRDAALSLSRLSSKRGRKNPTSPVAQEGEKKTDDEYAASCKKCDELASELQKLEARGMVIQRCLLQHSVGILVSAHKAGKTSSTSGAFGFAEDPQAFDDRSFYRTADKLDGFGDLRASVSSASGKKMMQDSLIAAKLEEVNEQISALLRESGNDEVPEADGRSLDDQLSFLENNIQFLRQFPPTAQRDPGDSSAAAQELERIDGVLSAVWDMIASHEEEVKEIKMMQPDNDDYPESDFEDLPAYSASAFSSKVQKMLTKMATLRSERDRLRERSTQQEQNVEEDMKIMQEELKSMESQVAHFSELLDQRETDLNSANALVQSLSEELKQKSEELKAAMNQLETERSHAEAAAAAGAAVAGVAAVAATSDSTAALEKEIAALDQRLSDRERSLSELHNKYADMKQDRDMAREQLSASEAANKAKFANLNAEIIDLQEARKAAEDANGHAIQHAKNAQQQLSAKDVEIQKLDKEVHELSGKLAELSMELVMAKAELDSSYGSKSERAAATAEAKAAAVALERAKRAPNAVNPGLKGQLEDMEKHNIELINEIVMLKNERAEGANNEHHQQRARMLQKELDDMMKEHEILIRQNIDAEKAQGKLEKTVDVMKEKLEAMETALAEEKIRFLGAPPTQNRNGSIGDARSPGFRAVDATSIQVLKTEFKKIMRDMRADQYRILKASEEERRRLENMVRAMRKEQLKRLPGSPPAIPSKP</sequence>
<dbReference type="InterPro" id="IPR029191">
    <property type="entry name" value="Uds1"/>
</dbReference>
<keyword evidence="6" id="KW-1185">Reference proteome</keyword>
<dbReference type="Pfam" id="PF25078">
    <property type="entry name" value="DUF7801"/>
    <property type="match status" value="2"/>
</dbReference>
<dbReference type="Pfam" id="PF15456">
    <property type="entry name" value="Uds1"/>
    <property type="match status" value="1"/>
</dbReference>
<dbReference type="PANTHER" id="PTHR23159">
    <property type="entry name" value="CENTROSOMAL PROTEIN 2"/>
    <property type="match status" value="1"/>
</dbReference>
<keyword evidence="1" id="KW-0175">Coiled coil</keyword>
<dbReference type="Gene3D" id="1.20.1170.10">
    <property type="match status" value="1"/>
</dbReference>
<feature type="domain" description="DUF7801" evidence="4">
    <location>
        <begin position="606"/>
        <end position="714"/>
    </location>
</feature>
<dbReference type="PANTHER" id="PTHR23159:SF60">
    <property type="entry name" value="SPINDLE ASSEMBLY ABNORMAL PROTEIN 4"/>
    <property type="match status" value="1"/>
</dbReference>
<gene>
    <name evidence="5" type="ORF">PCON_08451</name>
</gene>